<accession>A0A6V3RRN6</accession>
<dbReference type="PANTHER" id="PTHR47981">
    <property type="entry name" value="RAB FAMILY"/>
    <property type="match status" value="1"/>
</dbReference>
<dbReference type="InterPro" id="IPR001806">
    <property type="entry name" value="Small_GTPase"/>
</dbReference>
<comment type="function">
    <text evidence="6">The small GTPases Rab are key regulators in vesicle trafficking.</text>
</comment>
<dbReference type="SUPFAM" id="SSF52540">
    <property type="entry name" value="P-loop containing nucleoside triphosphate hydrolases"/>
    <property type="match status" value="1"/>
</dbReference>
<dbReference type="FunFam" id="3.40.50.300:FF:001800">
    <property type="entry name" value="Rab family GTPase"/>
    <property type="match status" value="1"/>
</dbReference>
<dbReference type="SMART" id="SM00174">
    <property type="entry name" value="RHO"/>
    <property type="match status" value="1"/>
</dbReference>
<dbReference type="InterPro" id="IPR027417">
    <property type="entry name" value="P-loop_NTPase"/>
</dbReference>
<evidence type="ECO:0000256" key="4">
    <source>
        <dbReference type="ARBA" id="ARBA00023288"/>
    </source>
</evidence>
<dbReference type="PROSITE" id="PS51421">
    <property type="entry name" value="RAS"/>
    <property type="match status" value="1"/>
</dbReference>
<dbReference type="CDD" id="cd04107">
    <property type="entry name" value="Rab32_Rab38"/>
    <property type="match status" value="1"/>
</dbReference>
<dbReference type="GO" id="GO:0008333">
    <property type="term" value="P:endosome to lysosome transport"/>
    <property type="evidence" value="ECO:0007669"/>
    <property type="project" value="TreeGrafter"/>
</dbReference>
<dbReference type="GO" id="GO:0005802">
    <property type="term" value="C:trans-Golgi network"/>
    <property type="evidence" value="ECO:0007669"/>
    <property type="project" value="UniProtKB-UniRule"/>
</dbReference>
<feature type="region of interest" description="Disordered" evidence="7">
    <location>
        <begin position="184"/>
        <end position="209"/>
    </location>
</feature>
<dbReference type="SMART" id="SM00173">
    <property type="entry name" value="RAS"/>
    <property type="match status" value="1"/>
</dbReference>
<evidence type="ECO:0000313" key="8">
    <source>
        <dbReference type="EMBL" id="CAE0676131.1"/>
    </source>
</evidence>
<dbReference type="GO" id="GO:0005770">
    <property type="term" value="C:late endosome"/>
    <property type="evidence" value="ECO:0007669"/>
    <property type="project" value="TreeGrafter"/>
</dbReference>
<proteinExistence type="inferred from homology"/>
<keyword evidence="4 6" id="KW-0449">Lipoprotein</keyword>
<evidence type="ECO:0000256" key="2">
    <source>
        <dbReference type="ARBA" id="ARBA00022741"/>
    </source>
</evidence>
<dbReference type="InterPro" id="IPR030697">
    <property type="entry name" value="Rab29/Rab38/Rab32"/>
</dbReference>
<dbReference type="GO" id="GO:0090385">
    <property type="term" value="P:phagosome-lysosome fusion"/>
    <property type="evidence" value="ECO:0007669"/>
    <property type="project" value="TreeGrafter"/>
</dbReference>
<dbReference type="GO" id="GO:0045335">
    <property type="term" value="C:phagocytic vesicle"/>
    <property type="evidence" value="ECO:0007669"/>
    <property type="project" value="TreeGrafter"/>
</dbReference>
<name>A0A6V3RRN6_9EUKA</name>
<feature type="compositionally biased region" description="Basic and acidic residues" evidence="7">
    <location>
        <begin position="188"/>
        <end position="200"/>
    </location>
</feature>
<keyword evidence="3 6" id="KW-0342">GTP-binding</keyword>
<keyword evidence="2 6" id="KW-0547">Nucleotide-binding</keyword>
<dbReference type="GO" id="GO:0005764">
    <property type="term" value="C:lysosome"/>
    <property type="evidence" value="ECO:0007669"/>
    <property type="project" value="TreeGrafter"/>
</dbReference>
<dbReference type="PROSITE" id="PS51420">
    <property type="entry name" value="RHO"/>
    <property type="match status" value="1"/>
</dbReference>
<keyword evidence="5 6" id="KW-0636">Prenylation</keyword>
<dbReference type="GO" id="GO:0005525">
    <property type="term" value="F:GTP binding"/>
    <property type="evidence" value="ECO:0007669"/>
    <property type="project" value="UniProtKB-UniRule"/>
</dbReference>
<evidence type="ECO:0000256" key="7">
    <source>
        <dbReference type="SAM" id="MobiDB-lite"/>
    </source>
</evidence>
<dbReference type="SMART" id="SM00176">
    <property type="entry name" value="RAN"/>
    <property type="match status" value="1"/>
</dbReference>
<keyword evidence="6" id="KW-0472">Membrane</keyword>
<evidence type="ECO:0000256" key="6">
    <source>
        <dbReference type="RuleBase" id="RU367128"/>
    </source>
</evidence>
<gene>
    <name evidence="8" type="ORF">LGLO00237_LOCUS27909</name>
</gene>
<dbReference type="GO" id="GO:0003924">
    <property type="term" value="F:GTPase activity"/>
    <property type="evidence" value="ECO:0007669"/>
    <property type="project" value="UniProtKB-UniRule"/>
</dbReference>
<organism evidence="8">
    <name type="scientific">Lotharella globosa</name>
    <dbReference type="NCBI Taxonomy" id="91324"/>
    <lineage>
        <taxon>Eukaryota</taxon>
        <taxon>Sar</taxon>
        <taxon>Rhizaria</taxon>
        <taxon>Cercozoa</taxon>
        <taxon>Chlorarachniophyceae</taxon>
        <taxon>Lotharella</taxon>
    </lineage>
</organism>
<evidence type="ECO:0000256" key="3">
    <source>
        <dbReference type="ARBA" id="ARBA00023134"/>
    </source>
</evidence>
<comment type="similarity">
    <text evidence="1 6">Belongs to the small GTPase superfamily. Rab family.</text>
</comment>
<dbReference type="EMBL" id="HBIV01039343">
    <property type="protein sequence ID" value="CAE0676131.1"/>
    <property type="molecule type" value="Transcribed_RNA"/>
</dbReference>
<dbReference type="InterPro" id="IPR005225">
    <property type="entry name" value="Small_GTP-bd"/>
</dbReference>
<dbReference type="SMART" id="SM00175">
    <property type="entry name" value="RAB"/>
    <property type="match status" value="1"/>
</dbReference>
<dbReference type="NCBIfam" id="TIGR00231">
    <property type="entry name" value="small_GTP"/>
    <property type="match status" value="1"/>
</dbReference>
<evidence type="ECO:0000256" key="1">
    <source>
        <dbReference type="ARBA" id="ARBA00006270"/>
    </source>
</evidence>
<dbReference type="PANTHER" id="PTHR47981:SF20">
    <property type="entry name" value="RAS-RELATED PROTEIN RAB-7A"/>
    <property type="match status" value="1"/>
</dbReference>
<dbReference type="PROSITE" id="PS51419">
    <property type="entry name" value="RAB"/>
    <property type="match status" value="1"/>
</dbReference>
<comment type="subcellular location">
    <subcellularLocation>
        <location evidence="6">Membrane</location>
        <topology evidence="6">Lipid-anchor</topology>
    </subcellularLocation>
</comment>
<dbReference type="Pfam" id="PF00071">
    <property type="entry name" value="Ras"/>
    <property type="match status" value="1"/>
</dbReference>
<evidence type="ECO:0000256" key="5">
    <source>
        <dbReference type="ARBA" id="ARBA00023289"/>
    </source>
</evidence>
<dbReference type="PRINTS" id="PR00449">
    <property type="entry name" value="RASTRNSFRMNG"/>
</dbReference>
<protein>
    <recommendedName>
        <fullName evidence="6">Ras-related protein Rab</fullName>
    </recommendedName>
</protein>
<dbReference type="Gene3D" id="3.40.50.300">
    <property type="entry name" value="P-loop containing nucleotide triphosphate hydrolases"/>
    <property type="match status" value="1"/>
</dbReference>
<reference evidence="8" key="1">
    <citation type="submission" date="2021-01" db="EMBL/GenBank/DDBJ databases">
        <authorList>
            <person name="Corre E."/>
            <person name="Pelletier E."/>
            <person name="Niang G."/>
            <person name="Scheremetjew M."/>
            <person name="Finn R."/>
            <person name="Kale V."/>
            <person name="Holt S."/>
            <person name="Cochrane G."/>
            <person name="Meng A."/>
            <person name="Brown T."/>
            <person name="Cohen L."/>
        </authorList>
    </citation>
    <scope>NUCLEOTIDE SEQUENCE</scope>
    <source>
        <strain evidence="8">CCCM811</strain>
    </source>
</reference>
<dbReference type="AlphaFoldDB" id="A0A6V3RRN6"/>
<dbReference type="GO" id="GO:0016020">
    <property type="term" value="C:membrane"/>
    <property type="evidence" value="ECO:0007669"/>
    <property type="project" value="UniProtKB-SubCell"/>
</dbReference>
<sequence length="209" mass="23367">MDDDDDILLKVLVVGDAAVGKTSLIHRYTNDEFKEDYKTTIGVEFALKPIEIDDRDINIQLWDIAGQDRFIGLLRNFYMNASAAIVVYDVTNPKTLENAAKWKADIDKKVRLDDGSPIPCILIGNKCDLREVEGNSCIEQEAADDLAKKNNFLGSIETSAKKGTNVERACKALVRKALKAMRTNKAAKQQDEQNIKLDQRKTKKKSGCC</sequence>